<comment type="caution">
    <text evidence="3">The sequence shown here is derived from an EMBL/GenBank/DDBJ whole genome shotgun (WGS) entry which is preliminary data.</text>
</comment>
<dbReference type="Gene3D" id="3.40.50.2000">
    <property type="entry name" value="Glycogen Phosphorylase B"/>
    <property type="match status" value="2"/>
</dbReference>
<accession>A0A5R9A6I5</accession>
<organism evidence="3 4">
    <name type="scientific">Nesterenkonia sphaerica</name>
    <dbReference type="NCBI Taxonomy" id="1804988"/>
    <lineage>
        <taxon>Bacteria</taxon>
        <taxon>Bacillati</taxon>
        <taxon>Actinomycetota</taxon>
        <taxon>Actinomycetes</taxon>
        <taxon>Micrococcales</taxon>
        <taxon>Micrococcaceae</taxon>
        <taxon>Nesterenkonia</taxon>
    </lineage>
</organism>
<protein>
    <submittedName>
        <fullName evidence="3">Glycosyltransferase family 4 protein</fullName>
    </submittedName>
</protein>
<dbReference type="EMBL" id="VAWA01000012">
    <property type="protein sequence ID" value="TLP74218.1"/>
    <property type="molecule type" value="Genomic_DNA"/>
</dbReference>
<sequence>MCRCAGCRRWLGRPALQWRQRRRSPAGRRGRCCGAAGALGAAGVHRRLVGPADRSAAVRLRPGDSPTAGLAAAAALQRCAQGGGRRSGRGGGGWAGTGGARAAGGGVGGGRIGSAAVVVRPRRGVAGTDPGLEAGPLMGPAAERAFVVPRDLPGPSGGLQYNRRVLESWHAQDLVVAEVPVGGTWPTPDPQARRELVQRLGSCRSALVDGIIASAAADELAQAKAAGVEISVLMHLPLPAEAGLGPAQQRKLATGEGRALKHAHRVICTSEWARRDIIRRYGAMRTAVAPPGADPAPLAAGSVPPQLLFLGAVSERKNPLLLLKALEPVSNMQWSLTLAGPAGPDPQYVETVTAAADLFPGRVELPGPLTGDALERLWERTDLLVLPSLAETYGMVVTEAVARGIPAVVGAGTGAAEALAAAHRPPDRVGPQQLPGTAVDPHHVPAWTAVLREWLSDQTLRRRWRSNAVTDRDRLRPWSETATTLRRALRW</sequence>
<dbReference type="Proteomes" id="UP000306544">
    <property type="component" value="Unassembled WGS sequence"/>
</dbReference>
<dbReference type="OrthoDB" id="9765330at2"/>
<dbReference type="GO" id="GO:0016757">
    <property type="term" value="F:glycosyltransferase activity"/>
    <property type="evidence" value="ECO:0007669"/>
    <property type="project" value="InterPro"/>
</dbReference>
<name>A0A5R9A6I5_9MICC</name>
<proteinExistence type="predicted"/>
<gene>
    <name evidence="3" type="ORF">FEF27_09655</name>
</gene>
<dbReference type="InterPro" id="IPR001296">
    <property type="entry name" value="Glyco_trans_1"/>
</dbReference>
<dbReference type="GO" id="GO:0009103">
    <property type="term" value="P:lipopolysaccharide biosynthetic process"/>
    <property type="evidence" value="ECO:0007669"/>
    <property type="project" value="TreeGrafter"/>
</dbReference>
<evidence type="ECO:0000313" key="4">
    <source>
        <dbReference type="Proteomes" id="UP000306544"/>
    </source>
</evidence>
<dbReference type="PANTHER" id="PTHR46401">
    <property type="entry name" value="GLYCOSYLTRANSFERASE WBBK-RELATED"/>
    <property type="match status" value="1"/>
</dbReference>
<reference evidence="3 4" key="1">
    <citation type="submission" date="2019-05" db="EMBL/GenBank/DDBJ databases">
        <title>Nesterenkonia sp. GY239, isolated from the Southern Atlantic Ocean.</title>
        <authorList>
            <person name="Zhang G."/>
        </authorList>
    </citation>
    <scope>NUCLEOTIDE SEQUENCE [LARGE SCALE GENOMIC DNA]</scope>
    <source>
        <strain evidence="3 4">GY239</strain>
    </source>
</reference>
<dbReference type="SUPFAM" id="SSF53756">
    <property type="entry name" value="UDP-Glycosyltransferase/glycogen phosphorylase"/>
    <property type="match status" value="1"/>
</dbReference>
<keyword evidence="4" id="KW-1185">Reference proteome</keyword>
<evidence type="ECO:0000259" key="2">
    <source>
        <dbReference type="Pfam" id="PF00534"/>
    </source>
</evidence>
<dbReference type="AlphaFoldDB" id="A0A5R9A6I5"/>
<evidence type="ECO:0000256" key="1">
    <source>
        <dbReference type="ARBA" id="ARBA00022679"/>
    </source>
</evidence>
<dbReference type="PANTHER" id="PTHR46401:SF2">
    <property type="entry name" value="GLYCOSYLTRANSFERASE WBBK-RELATED"/>
    <property type="match status" value="1"/>
</dbReference>
<dbReference type="Pfam" id="PF00534">
    <property type="entry name" value="Glycos_transf_1"/>
    <property type="match status" value="1"/>
</dbReference>
<evidence type="ECO:0000313" key="3">
    <source>
        <dbReference type="EMBL" id="TLP74218.1"/>
    </source>
</evidence>
<feature type="domain" description="Glycosyl transferase family 1" evidence="2">
    <location>
        <begin position="304"/>
        <end position="468"/>
    </location>
</feature>
<dbReference type="CDD" id="cd03801">
    <property type="entry name" value="GT4_PimA-like"/>
    <property type="match status" value="1"/>
</dbReference>
<keyword evidence="1 3" id="KW-0808">Transferase</keyword>